<evidence type="ECO:0000313" key="3">
    <source>
        <dbReference type="Proteomes" id="UP000652761"/>
    </source>
</evidence>
<dbReference type="EMBL" id="NMUH01003712">
    <property type="protein sequence ID" value="MQM06790.1"/>
    <property type="molecule type" value="Genomic_DNA"/>
</dbReference>
<sequence>MWFVGCARGFVCVARSTTPTVVTSPVGCPSALLVGGTDTGCRHWSPASPFQCLTLGCSVQRP</sequence>
<keyword evidence="1" id="KW-0732">Signal</keyword>
<evidence type="ECO:0000256" key="1">
    <source>
        <dbReference type="SAM" id="SignalP"/>
    </source>
</evidence>
<keyword evidence="3" id="KW-1185">Reference proteome</keyword>
<evidence type="ECO:0000313" key="2">
    <source>
        <dbReference type="EMBL" id="MQM06790.1"/>
    </source>
</evidence>
<protein>
    <recommendedName>
        <fullName evidence="4">Secreted protein</fullName>
    </recommendedName>
</protein>
<feature type="chain" id="PRO_5032378475" description="Secreted protein" evidence="1">
    <location>
        <begin position="17"/>
        <end position="62"/>
    </location>
</feature>
<dbReference type="AlphaFoldDB" id="A0A843WW87"/>
<reference evidence="2" key="1">
    <citation type="submission" date="2017-07" db="EMBL/GenBank/DDBJ databases">
        <title>Taro Niue Genome Assembly and Annotation.</title>
        <authorList>
            <person name="Atibalentja N."/>
            <person name="Keating K."/>
            <person name="Fields C.J."/>
        </authorList>
    </citation>
    <scope>NUCLEOTIDE SEQUENCE</scope>
    <source>
        <strain evidence="2">Niue_2</strain>
        <tissue evidence="2">Leaf</tissue>
    </source>
</reference>
<comment type="caution">
    <text evidence="2">The sequence shown here is derived from an EMBL/GenBank/DDBJ whole genome shotgun (WGS) entry which is preliminary data.</text>
</comment>
<dbReference type="Proteomes" id="UP000652761">
    <property type="component" value="Unassembled WGS sequence"/>
</dbReference>
<accession>A0A843WW87</accession>
<proteinExistence type="predicted"/>
<name>A0A843WW87_COLES</name>
<evidence type="ECO:0008006" key="4">
    <source>
        <dbReference type="Google" id="ProtNLM"/>
    </source>
</evidence>
<gene>
    <name evidence="2" type="ORF">Taro_039620</name>
</gene>
<organism evidence="2 3">
    <name type="scientific">Colocasia esculenta</name>
    <name type="common">Wild taro</name>
    <name type="synonym">Arum esculentum</name>
    <dbReference type="NCBI Taxonomy" id="4460"/>
    <lineage>
        <taxon>Eukaryota</taxon>
        <taxon>Viridiplantae</taxon>
        <taxon>Streptophyta</taxon>
        <taxon>Embryophyta</taxon>
        <taxon>Tracheophyta</taxon>
        <taxon>Spermatophyta</taxon>
        <taxon>Magnoliopsida</taxon>
        <taxon>Liliopsida</taxon>
        <taxon>Araceae</taxon>
        <taxon>Aroideae</taxon>
        <taxon>Colocasieae</taxon>
        <taxon>Colocasia</taxon>
    </lineage>
</organism>
<feature type="signal peptide" evidence="1">
    <location>
        <begin position="1"/>
        <end position="16"/>
    </location>
</feature>